<keyword evidence="4" id="KW-0150">Chloroplast</keyword>
<protein>
    <recommendedName>
        <fullName evidence="12">Plastid light harvesting protein</fullName>
    </recommendedName>
</protein>
<dbReference type="PANTHER" id="PTHR21649">
    <property type="entry name" value="CHLOROPHYLL A/B BINDING PROTEIN"/>
    <property type="match status" value="1"/>
</dbReference>
<evidence type="ECO:0000256" key="10">
    <source>
        <dbReference type="SAM" id="SignalP"/>
    </source>
</evidence>
<feature type="binding site" evidence="9">
    <location>
        <position position="206"/>
    </location>
    <ligand>
        <name>chlorophyll a</name>
        <dbReference type="ChEBI" id="CHEBI:58416"/>
        <label>1</label>
    </ligand>
</feature>
<feature type="binding site" evidence="9">
    <location>
        <position position="203"/>
    </location>
    <ligand>
        <name>chlorophyll a</name>
        <dbReference type="ChEBI" id="CHEBI:58416"/>
        <label>1</label>
    </ligand>
</feature>
<gene>
    <name evidence="11" type="ORF">APAL1065_LOCUS13381</name>
</gene>
<feature type="binding site" evidence="9">
    <location>
        <position position="56"/>
    </location>
    <ligand>
        <name>chlorophyll a</name>
        <dbReference type="ChEBI" id="CHEBI:58416"/>
        <label>1</label>
    </ligand>
</feature>
<evidence type="ECO:0000313" key="11">
    <source>
        <dbReference type="EMBL" id="CAD9968805.1"/>
    </source>
</evidence>
<comment type="subunit">
    <text evidence="8">The LHC complex of chromophytic algae is composed of fucoxanthin, chlorophyll A and C bound non-covalently by fucoxanthin chlorophyll proteins (FCPs). The ratio of the pigments in LHC; fucoxanthin: chlorophyll C: chlorophyll A; (0.6-1): (0.1-0.3): (1).</text>
</comment>
<keyword evidence="9" id="KW-0148">Chlorophyll</keyword>
<dbReference type="Pfam" id="PF00504">
    <property type="entry name" value="Chloroa_b-bind"/>
    <property type="match status" value="1"/>
</dbReference>
<evidence type="ECO:0000256" key="3">
    <source>
        <dbReference type="ARBA" id="ARBA00005933"/>
    </source>
</evidence>
<evidence type="ECO:0000256" key="4">
    <source>
        <dbReference type="ARBA" id="ARBA00022528"/>
    </source>
</evidence>
<dbReference type="InterPro" id="IPR022796">
    <property type="entry name" value="Chloroa_b-bind"/>
</dbReference>
<dbReference type="GO" id="GO:0016168">
    <property type="term" value="F:chlorophyll binding"/>
    <property type="evidence" value="ECO:0007669"/>
    <property type="project" value="UniProtKB-KW"/>
</dbReference>
<feature type="binding site" evidence="9">
    <location>
        <position position="208"/>
    </location>
    <ligand>
        <name>chlorophyll a</name>
        <dbReference type="ChEBI" id="CHEBI:58416"/>
        <label>1</label>
    </ligand>
</feature>
<accession>A0A7S2YD17</accession>
<evidence type="ECO:0000256" key="9">
    <source>
        <dbReference type="PIRSR" id="PIRSR601344-1"/>
    </source>
</evidence>
<feature type="binding site" evidence="9">
    <location>
        <position position="76"/>
    </location>
    <ligand>
        <name>chlorophyll a</name>
        <dbReference type="ChEBI" id="CHEBI:58416"/>
        <label>1</label>
    </ligand>
</feature>
<comment type="subcellular location">
    <subcellularLocation>
        <location evidence="2">Plastid</location>
        <location evidence="2">Chloroplast</location>
    </subcellularLocation>
</comment>
<keyword evidence="5" id="KW-0602">Photosynthesis</keyword>
<evidence type="ECO:0000256" key="1">
    <source>
        <dbReference type="ARBA" id="ARBA00004022"/>
    </source>
</evidence>
<evidence type="ECO:0000256" key="8">
    <source>
        <dbReference type="ARBA" id="ARBA00044011"/>
    </source>
</evidence>
<dbReference type="GO" id="GO:0030076">
    <property type="term" value="C:light-harvesting complex"/>
    <property type="evidence" value="ECO:0007669"/>
    <property type="project" value="UniProtKB-KW"/>
</dbReference>
<feature type="binding site" description="axial binding residue" evidence="9">
    <location>
        <position position="132"/>
    </location>
    <ligand>
        <name>chlorophyll b</name>
        <dbReference type="ChEBI" id="CHEBI:61721"/>
        <label>1</label>
    </ligand>
    <ligandPart>
        <name>Mg</name>
        <dbReference type="ChEBI" id="CHEBI:25107"/>
    </ligandPart>
</feature>
<keyword evidence="10" id="KW-0732">Signal</keyword>
<dbReference type="GO" id="GO:0009765">
    <property type="term" value="P:photosynthesis, light harvesting"/>
    <property type="evidence" value="ECO:0007669"/>
    <property type="project" value="InterPro"/>
</dbReference>
<name>A0A7S2YD17_9STRA</name>
<dbReference type="AlphaFoldDB" id="A0A7S2YD17"/>
<keyword evidence="6" id="KW-0934">Plastid</keyword>
<evidence type="ECO:0000256" key="7">
    <source>
        <dbReference type="ARBA" id="ARBA00023243"/>
    </source>
</evidence>
<dbReference type="EMBL" id="HBHT01019959">
    <property type="protein sequence ID" value="CAD9968805.1"/>
    <property type="molecule type" value="Transcribed_RNA"/>
</dbReference>
<sequence length="249" mass="26554">MKGLVFASAICGAAAFVGPSTSGRVSTTVSETKEDLKVLAGKLNPVVNYFDPLNLSEAAFWGFSEEQTVGWLRQSEIKHGRVAMAAFVGYCVQSNFVFPWALTTAGTPHPSTALSPPEQWDALPFASKLQIVGFVGFLEFYSELTPKSGSASSLPHYVNGGVPGKFPTFDDVPHPMPLNSLYDPLGLSKNKSEDAKARGLLGEINNGRLAMLGIFGFLCEQTIPGSVPALSSIVKPYAGEVMAPFEGNF</sequence>
<comment type="function">
    <text evidence="1">The light-harvesting complex (LHC) functions as a light receptor, it captures and delivers excitation energy to photosystems with which it is closely associated. Energy is transferred from the carotenoid and chlorophyll C (or B) to chlorophyll A and the photosynthetic reaction centers where it is used to synthesize ATP and reducing power.</text>
</comment>
<keyword evidence="7" id="KW-0437">Light-harvesting polypeptide</keyword>
<keyword evidence="9" id="KW-0157">Chromophore</keyword>
<evidence type="ECO:0000256" key="6">
    <source>
        <dbReference type="ARBA" id="ARBA00022640"/>
    </source>
</evidence>
<proteinExistence type="inferred from homology"/>
<dbReference type="GO" id="GO:0009507">
    <property type="term" value="C:chloroplast"/>
    <property type="evidence" value="ECO:0007669"/>
    <property type="project" value="UniProtKB-SubCell"/>
</dbReference>
<feature type="binding site" description="axial binding residue" evidence="9">
    <location>
        <position position="81"/>
    </location>
    <ligand>
        <name>chlorophyll b</name>
        <dbReference type="ChEBI" id="CHEBI:61721"/>
        <label>1</label>
    </ligand>
    <ligandPart>
        <name>Mg</name>
        <dbReference type="ChEBI" id="CHEBI:25107"/>
    </ligandPart>
</feature>
<feature type="signal peptide" evidence="10">
    <location>
        <begin position="1"/>
        <end position="15"/>
    </location>
</feature>
<evidence type="ECO:0000256" key="2">
    <source>
        <dbReference type="ARBA" id="ARBA00004229"/>
    </source>
</evidence>
<dbReference type="SUPFAM" id="SSF103511">
    <property type="entry name" value="Chlorophyll a-b binding protein"/>
    <property type="match status" value="1"/>
</dbReference>
<reference evidence="11" key="1">
    <citation type="submission" date="2021-01" db="EMBL/GenBank/DDBJ databases">
        <authorList>
            <person name="Corre E."/>
            <person name="Pelletier E."/>
            <person name="Niang G."/>
            <person name="Scheremetjew M."/>
            <person name="Finn R."/>
            <person name="Kale V."/>
            <person name="Holt S."/>
            <person name="Cochrane G."/>
            <person name="Meng A."/>
            <person name="Brown T."/>
            <person name="Cohen L."/>
        </authorList>
    </citation>
    <scope>NUCLEOTIDE SEQUENCE</scope>
    <source>
        <strain evidence="11">CCMP125</strain>
    </source>
</reference>
<comment type="similarity">
    <text evidence="3">Belongs to the fucoxanthin chlorophyll protein family.</text>
</comment>
<organism evidence="11">
    <name type="scientific">Entomoneis paludosa</name>
    <dbReference type="NCBI Taxonomy" id="265537"/>
    <lineage>
        <taxon>Eukaryota</taxon>
        <taxon>Sar</taxon>
        <taxon>Stramenopiles</taxon>
        <taxon>Ochrophyta</taxon>
        <taxon>Bacillariophyta</taxon>
        <taxon>Bacillariophyceae</taxon>
        <taxon>Bacillariophycidae</taxon>
        <taxon>Entomoneidaceae</taxon>
        <taxon>Entomoneis</taxon>
    </lineage>
</organism>
<evidence type="ECO:0000256" key="5">
    <source>
        <dbReference type="ARBA" id="ARBA00022531"/>
    </source>
</evidence>
<feature type="chain" id="PRO_5030958835" description="Plastid light harvesting protein" evidence="10">
    <location>
        <begin position="16"/>
        <end position="249"/>
    </location>
</feature>
<feature type="binding site" evidence="9">
    <location>
        <position position="79"/>
    </location>
    <ligand>
        <name>chlorophyll a</name>
        <dbReference type="ChEBI" id="CHEBI:58416"/>
        <label>1</label>
    </ligand>
</feature>
<dbReference type="GO" id="GO:0016020">
    <property type="term" value="C:membrane"/>
    <property type="evidence" value="ECO:0007669"/>
    <property type="project" value="InterPro"/>
</dbReference>
<evidence type="ECO:0008006" key="12">
    <source>
        <dbReference type="Google" id="ProtNLM"/>
    </source>
</evidence>
<dbReference type="InterPro" id="IPR001344">
    <property type="entry name" value="Chloro_AB-bd_pln"/>
</dbReference>
<dbReference type="Gene3D" id="1.10.3460.10">
    <property type="entry name" value="Chlorophyll a/b binding protein domain"/>
    <property type="match status" value="1"/>
</dbReference>